<keyword evidence="1" id="KW-0378">Hydrolase</keyword>
<protein>
    <submittedName>
        <fullName evidence="1">HAD family hydrolase</fullName>
    </submittedName>
</protein>
<gene>
    <name evidence="1" type="ORF">HHS34_002400</name>
</gene>
<evidence type="ECO:0000313" key="1">
    <source>
        <dbReference type="EMBL" id="XRI74061.1"/>
    </source>
</evidence>
<keyword evidence="2" id="KW-1185">Reference proteome</keyword>
<organism evidence="1 2">
    <name type="scientific">Acidithiobacillus montserratensis</name>
    <dbReference type="NCBI Taxonomy" id="2729135"/>
    <lineage>
        <taxon>Bacteria</taxon>
        <taxon>Pseudomonadati</taxon>
        <taxon>Pseudomonadota</taxon>
        <taxon>Acidithiobacillia</taxon>
        <taxon>Acidithiobacillales</taxon>
        <taxon>Acidithiobacillaceae</taxon>
        <taxon>Acidithiobacillus</taxon>
    </lineage>
</organism>
<accession>A0ACD5HHU1</accession>
<dbReference type="EMBL" id="CP127526">
    <property type="protein sequence ID" value="XRI74061.1"/>
    <property type="molecule type" value="Genomic_DNA"/>
</dbReference>
<proteinExistence type="predicted"/>
<name>A0ACD5HHU1_9PROT</name>
<reference evidence="1 2" key="1">
    <citation type="journal article" date="2021" name="ISME J.">
        <title>Genomic evolution of the class Acidithiobacillia: deep-branching Proteobacteria living in extreme acidic conditions.</title>
        <authorList>
            <person name="Moya-Beltran A."/>
            <person name="Beard S."/>
            <person name="Rojas-Villalobos C."/>
            <person name="Issotta F."/>
            <person name="Gallardo Y."/>
            <person name="Ulloa R."/>
            <person name="Giaveno A."/>
            <person name="Degli Esposti M."/>
            <person name="Johnson D.B."/>
            <person name="Quatrini R."/>
        </authorList>
    </citation>
    <scope>NUCLEOTIDE SEQUENCE [LARGE SCALE GENOMIC DNA]</scope>
    <source>
        <strain evidence="1 2">GG1-14</strain>
    </source>
</reference>
<sequence length="718" mass="79830">MTETQEQVRAHQDHPAQDGLYLVLISVHGLIRGQHLELGRDADTGGQVLYVVELLRALAAHPKVARVDLLTRQIHDSRIDSSYAQAQEPLADVPNAQIIRLPAGPDEYLPKESLWPHLDSFSDHAMAYLRQQDRLPDVIHSHYADAGYAGVRLALQLGVPLVHTGHSLGRSKRQSLLASGESERRLEEKYQISHRIRVEEDILSVASLVVASTRDEIDSQYGMYDWANPERMRVIPPGVNLARFDPAPHPAPAIVPALARFLREPERPPILALSRPDERKNIAGLIHAYGQSPALQTRANLVIVAGNREDIRDMPVGPRHVLTEILLLLDRYDLYGRVAYPRHHQPDDVPDLYRWAAGLRGVFINPALTEPFGLTLIEAAACGLPILATEDGGPRDIIANCHNGLLIDPLNTGEIGQKLLNILNDGERWQQYAHNGIAGVRQHYTWQAHVEKYLAALDELPLTAPLAADLTASSERQVSAHRLLFLGARLLDPPPAPGQLEELVATLHRKRRQVALGLVTTRPLHELLALLKQRRLAIPEMLITRAGTQIHYGAGLTRDRAWSRHIGVNWQGDRVYDLLAETPGIRLASRSNQGFYAIHAFMDQEFAGLAGLEDQLHQQDIPARVVRIHAQEFLIVPQRASMGFAMRYVANQLDIGLDQVLVVGSARADLDLLGGNILAAQIGREIAEDQLPEDIYPCNADDLTGVMEAINHYQFLEE</sequence>
<evidence type="ECO:0000313" key="2">
    <source>
        <dbReference type="Proteomes" id="UP001195965"/>
    </source>
</evidence>
<dbReference type="Proteomes" id="UP001195965">
    <property type="component" value="Chromosome"/>
</dbReference>